<dbReference type="EMBL" id="CM001167">
    <property type="protein sequence ID" value="EGJ71589.1"/>
    <property type="molecule type" value="Genomic_DNA"/>
</dbReference>
<organism evidence="2 3">
    <name type="scientific">Bacteroides coprosuis DSM 18011</name>
    <dbReference type="NCBI Taxonomy" id="679937"/>
    <lineage>
        <taxon>Bacteria</taxon>
        <taxon>Pseudomonadati</taxon>
        <taxon>Bacteroidota</taxon>
        <taxon>Bacteroidia</taxon>
        <taxon>Bacteroidales</taxon>
        <taxon>Bacteroidaceae</taxon>
        <taxon>Bacteroides</taxon>
    </lineage>
</organism>
<dbReference type="GO" id="GO:0016020">
    <property type="term" value="C:membrane"/>
    <property type="evidence" value="ECO:0007669"/>
    <property type="project" value="UniProtKB-SubCell"/>
</dbReference>
<dbReference type="STRING" id="679937.Bcop_1394"/>
<dbReference type="Proteomes" id="UP000018439">
    <property type="component" value="Chromosome"/>
</dbReference>
<proteinExistence type="predicted"/>
<feature type="transmembrane region" description="Helical" evidence="1">
    <location>
        <begin position="61"/>
        <end position="84"/>
    </location>
</feature>
<keyword evidence="3" id="KW-1185">Reference proteome</keyword>
<dbReference type="AlphaFoldDB" id="F3ZPD2"/>
<gene>
    <name evidence="2" type="ORF">Bcop_1394</name>
</gene>
<protein>
    <recommendedName>
        <fullName evidence="4">Interferon-induced transmembrane protein</fullName>
    </recommendedName>
</protein>
<reference evidence="2 3" key="1">
    <citation type="journal article" date="2011" name="Stand. Genomic Sci.">
        <title>Non-contiguous finished genome sequence of Bacteroides coprosuis type strain (PC139).</title>
        <authorList>
            <person name="Land M."/>
            <person name="Held B."/>
            <person name="Gronow S."/>
            <person name="Abt B."/>
            <person name="Lucas S."/>
            <person name="Del Rio T.G."/>
            <person name="Nolan M."/>
            <person name="Tice H."/>
            <person name="Cheng J.F."/>
            <person name="Pitluck S."/>
            <person name="Liolios K."/>
            <person name="Pagani I."/>
            <person name="Ivanova N."/>
            <person name="Mavromatis K."/>
            <person name="Mikhailova N."/>
            <person name="Pati A."/>
            <person name="Tapia R."/>
            <person name="Han C."/>
            <person name="Goodwin L."/>
            <person name="Chen A."/>
            <person name="Palaniappan K."/>
            <person name="Hauser L."/>
            <person name="Brambilla E.M."/>
            <person name="Rohde M."/>
            <person name="Goker M."/>
            <person name="Detter J.C."/>
            <person name="Woyke T."/>
            <person name="Bristow J."/>
            <person name="Eisen J.A."/>
            <person name="Markowitz V."/>
            <person name="Hugenholtz P."/>
            <person name="Kyrpides N.C."/>
            <person name="Klenk H.P."/>
            <person name="Lapidus A."/>
        </authorList>
    </citation>
    <scope>NUCLEOTIDE SEQUENCE</scope>
    <source>
        <strain evidence="2 3">DSM 18011</strain>
    </source>
</reference>
<accession>F3ZPD2</accession>
<dbReference type="HOGENOM" id="CLU_2434677_0_0_10"/>
<evidence type="ECO:0000256" key="1">
    <source>
        <dbReference type="SAM" id="Phobius"/>
    </source>
</evidence>
<keyword evidence="1" id="KW-0472">Membrane</keyword>
<evidence type="ECO:0000313" key="3">
    <source>
        <dbReference type="Proteomes" id="UP000018439"/>
    </source>
</evidence>
<keyword evidence="1" id="KW-1133">Transmembrane helix</keyword>
<evidence type="ECO:0000313" key="2">
    <source>
        <dbReference type="EMBL" id="EGJ71589.1"/>
    </source>
</evidence>
<name>F3ZPD2_9BACE</name>
<evidence type="ECO:0008006" key="4">
    <source>
        <dbReference type="Google" id="ProtNLM"/>
    </source>
</evidence>
<feature type="transmembrane region" description="Helical" evidence="1">
    <location>
        <begin position="12"/>
        <end position="34"/>
    </location>
</feature>
<sequence>MEQIKKYPKTWLQEAILLSLILPPLGLAALFYAAKVTPLFLYGNKEASHFYAHRAKRFVKIGFFFLIALVTFAILISLFALFLFKIMPRY</sequence>
<keyword evidence="1" id="KW-0812">Transmembrane</keyword>